<sequence>MPLGLIVGEAVTNALRYVFSEGREGRVRVELRSIGGRTMRPQIEDDGAGIAQRAPGRLTRAAVRRDVRQQVSGRATMEAGRSGQGTAVVDIFPEQSVKPD</sequence>
<proteinExistence type="predicted"/>
<comment type="caution">
    <text evidence="3">The sequence shown here is derived from an EMBL/GenBank/DDBJ whole genome shotgun (WGS) entry which is preliminary data.</text>
</comment>
<dbReference type="Proteomes" id="UP000606490">
    <property type="component" value="Unassembled WGS sequence"/>
</dbReference>
<protein>
    <submittedName>
        <fullName evidence="3">Sensor histidine kinase</fullName>
    </submittedName>
</protein>
<reference evidence="3 4" key="1">
    <citation type="submission" date="2021-01" db="EMBL/GenBank/DDBJ databases">
        <title>Belnapia mucosa sp. nov. and Belnapia arida sp. nov., isolated from the Tabernas Desert (Almeria, Spain).</title>
        <authorList>
            <person name="Molina-Menor E."/>
            <person name="Vidal-Verdu A."/>
            <person name="Calonge A."/>
            <person name="Satari L."/>
            <person name="Pereto Magraner J."/>
            <person name="Porcar Miralles M."/>
        </authorList>
    </citation>
    <scope>NUCLEOTIDE SEQUENCE [LARGE SCALE GENOMIC DNA]</scope>
    <source>
        <strain evidence="3 4">T6</strain>
    </source>
</reference>
<dbReference type="Gene3D" id="3.30.565.10">
    <property type="entry name" value="Histidine kinase-like ATPase, C-terminal domain"/>
    <property type="match status" value="1"/>
</dbReference>
<organism evidence="3 4">
    <name type="scientific">Belnapia mucosa</name>
    <dbReference type="NCBI Taxonomy" id="2804532"/>
    <lineage>
        <taxon>Bacteria</taxon>
        <taxon>Pseudomonadati</taxon>
        <taxon>Pseudomonadota</taxon>
        <taxon>Alphaproteobacteria</taxon>
        <taxon>Acetobacterales</taxon>
        <taxon>Roseomonadaceae</taxon>
        <taxon>Belnapia</taxon>
    </lineage>
</organism>
<name>A0ABS1UYP7_9PROT</name>
<dbReference type="EMBL" id="JAEUXJ010000001">
    <property type="protein sequence ID" value="MBL6454570.1"/>
    <property type="molecule type" value="Genomic_DNA"/>
</dbReference>
<evidence type="ECO:0000259" key="2">
    <source>
        <dbReference type="Pfam" id="PF02518"/>
    </source>
</evidence>
<accession>A0ABS1UYP7</accession>
<dbReference type="RefSeq" id="WP_202824263.1">
    <property type="nucleotide sequence ID" value="NZ_JAEUXJ010000001.1"/>
</dbReference>
<evidence type="ECO:0000313" key="3">
    <source>
        <dbReference type="EMBL" id="MBL6454570.1"/>
    </source>
</evidence>
<evidence type="ECO:0000256" key="1">
    <source>
        <dbReference type="SAM" id="MobiDB-lite"/>
    </source>
</evidence>
<dbReference type="SUPFAM" id="SSF55874">
    <property type="entry name" value="ATPase domain of HSP90 chaperone/DNA topoisomerase II/histidine kinase"/>
    <property type="match status" value="1"/>
</dbReference>
<evidence type="ECO:0000313" key="4">
    <source>
        <dbReference type="Proteomes" id="UP000606490"/>
    </source>
</evidence>
<gene>
    <name evidence="3" type="ORF">JMJ55_04485</name>
</gene>
<keyword evidence="3" id="KW-0808">Transferase</keyword>
<keyword evidence="3" id="KW-0418">Kinase</keyword>
<dbReference type="GO" id="GO:0016301">
    <property type="term" value="F:kinase activity"/>
    <property type="evidence" value="ECO:0007669"/>
    <property type="project" value="UniProtKB-KW"/>
</dbReference>
<dbReference type="InterPro" id="IPR036890">
    <property type="entry name" value="HATPase_C_sf"/>
</dbReference>
<feature type="region of interest" description="Disordered" evidence="1">
    <location>
        <begin position="62"/>
        <end position="100"/>
    </location>
</feature>
<dbReference type="Pfam" id="PF02518">
    <property type="entry name" value="HATPase_c"/>
    <property type="match status" value="1"/>
</dbReference>
<dbReference type="InterPro" id="IPR003594">
    <property type="entry name" value="HATPase_dom"/>
</dbReference>
<feature type="domain" description="Histidine kinase/HSP90-like ATPase" evidence="2">
    <location>
        <begin position="3"/>
        <end position="89"/>
    </location>
</feature>
<keyword evidence="4" id="KW-1185">Reference proteome</keyword>